<name>A0AAN9AY04_9CAEN</name>
<proteinExistence type="predicted"/>
<dbReference type="AlphaFoldDB" id="A0AAN9AY04"/>
<dbReference type="Proteomes" id="UP001374579">
    <property type="component" value="Unassembled WGS sequence"/>
</dbReference>
<feature type="transmembrane region" description="Helical" evidence="2">
    <location>
        <begin position="79"/>
        <end position="99"/>
    </location>
</feature>
<gene>
    <name evidence="3" type="ORF">V1264_006898</name>
</gene>
<evidence type="ECO:0000313" key="4">
    <source>
        <dbReference type="Proteomes" id="UP001374579"/>
    </source>
</evidence>
<reference evidence="3 4" key="1">
    <citation type="submission" date="2024-02" db="EMBL/GenBank/DDBJ databases">
        <title>Chromosome-scale genome assembly of the rough periwinkle Littorina saxatilis.</title>
        <authorList>
            <person name="De Jode A."/>
            <person name="Faria R."/>
            <person name="Formenti G."/>
            <person name="Sims Y."/>
            <person name="Smith T.P."/>
            <person name="Tracey A."/>
            <person name="Wood J.M.D."/>
            <person name="Zagrodzka Z.B."/>
            <person name="Johannesson K."/>
            <person name="Butlin R.K."/>
            <person name="Leder E.H."/>
        </authorList>
    </citation>
    <scope>NUCLEOTIDE SEQUENCE [LARGE SCALE GENOMIC DNA]</scope>
    <source>
        <strain evidence="3">Snail1</strain>
        <tissue evidence="3">Muscle</tissue>
    </source>
</reference>
<accession>A0AAN9AY04</accession>
<keyword evidence="2" id="KW-1133">Transmembrane helix</keyword>
<evidence type="ECO:0000256" key="1">
    <source>
        <dbReference type="SAM" id="MobiDB-lite"/>
    </source>
</evidence>
<feature type="region of interest" description="Disordered" evidence="1">
    <location>
        <begin position="162"/>
        <end position="185"/>
    </location>
</feature>
<dbReference type="EMBL" id="JBAMIC010000018">
    <property type="protein sequence ID" value="KAK7095501.1"/>
    <property type="molecule type" value="Genomic_DNA"/>
</dbReference>
<feature type="region of interest" description="Disordered" evidence="1">
    <location>
        <begin position="104"/>
        <end position="125"/>
    </location>
</feature>
<keyword evidence="2" id="KW-0812">Transmembrane</keyword>
<keyword evidence="4" id="KW-1185">Reference proteome</keyword>
<comment type="caution">
    <text evidence="3">The sequence shown here is derived from an EMBL/GenBank/DDBJ whole genome shotgun (WGS) entry which is preliminary data.</text>
</comment>
<sequence>MCMIFHNHTGSLTSAAGCEFNPVTEQYVVAGGITSLGSEQWILSGVLWNGVRIPTVVVDMGDMHRRHIVSKLESMKTDIMILLGVIIGITTAFILGRGFKAAMTRNRRRSAQDPPPPPHPHHMRRHTANDVMSRAIGPQAVQDGHDSFPSYGYATAFDNDTTSHDDSLTPTTSRPVSDALSDSVLSEDHVHHASCPPLVSNSTRIASVVTATTSNVSATTATATSSPAPHNSLPAGYFHPVATPLEAATA</sequence>
<organism evidence="3 4">
    <name type="scientific">Littorina saxatilis</name>
    <dbReference type="NCBI Taxonomy" id="31220"/>
    <lineage>
        <taxon>Eukaryota</taxon>
        <taxon>Metazoa</taxon>
        <taxon>Spiralia</taxon>
        <taxon>Lophotrochozoa</taxon>
        <taxon>Mollusca</taxon>
        <taxon>Gastropoda</taxon>
        <taxon>Caenogastropoda</taxon>
        <taxon>Littorinimorpha</taxon>
        <taxon>Littorinoidea</taxon>
        <taxon>Littorinidae</taxon>
        <taxon>Littorina</taxon>
    </lineage>
</organism>
<protein>
    <submittedName>
        <fullName evidence="3">Uncharacterized protein</fullName>
    </submittedName>
</protein>
<evidence type="ECO:0000256" key="2">
    <source>
        <dbReference type="SAM" id="Phobius"/>
    </source>
</evidence>
<evidence type="ECO:0000313" key="3">
    <source>
        <dbReference type="EMBL" id="KAK7095501.1"/>
    </source>
</evidence>
<keyword evidence="2" id="KW-0472">Membrane</keyword>